<protein>
    <submittedName>
        <fullName evidence="1">Uncharacterized protein</fullName>
    </submittedName>
</protein>
<sequence length="124" mass="13606">METWHQILSSSSVTVHKESYEELINEFPTETVADVVLVEVELSNASGVIIIIDVEGGFGEETEAIVDAGKLCEPSDISVLGYHEDNNDGALEPVFGTKVKLDEFFHNRDNGTDENRPVLAEALE</sequence>
<keyword evidence="2" id="KW-1185">Reference proteome</keyword>
<evidence type="ECO:0000313" key="1">
    <source>
        <dbReference type="EMBL" id="TEY86547.1"/>
    </source>
</evidence>
<dbReference type="Proteomes" id="UP000297299">
    <property type="component" value="Unassembled WGS sequence"/>
</dbReference>
<name>A0A4Y8DHB6_9HELO</name>
<comment type="caution">
    <text evidence="1">The sequence shown here is derived from an EMBL/GenBank/DDBJ whole genome shotgun (WGS) entry which is preliminary data.</text>
</comment>
<dbReference type="EMBL" id="PHWZ01000006">
    <property type="protein sequence ID" value="TEY86547.1"/>
    <property type="molecule type" value="Genomic_DNA"/>
</dbReference>
<gene>
    <name evidence="1" type="ORF">BOTCAL_0006g00270</name>
</gene>
<organism evidence="1 2">
    <name type="scientific">Botryotinia calthae</name>
    <dbReference type="NCBI Taxonomy" id="38488"/>
    <lineage>
        <taxon>Eukaryota</taxon>
        <taxon>Fungi</taxon>
        <taxon>Dikarya</taxon>
        <taxon>Ascomycota</taxon>
        <taxon>Pezizomycotina</taxon>
        <taxon>Leotiomycetes</taxon>
        <taxon>Helotiales</taxon>
        <taxon>Sclerotiniaceae</taxon>
        <taxon>Botryotinia</taxon>
    </lineage>
</organism>
<evidence type="ECO:0000313" key="2">
    <source>
        <dbReference type="Proteomes" id="UP000297299"/>
    </source>
</evidence>
<dbReference type="AlphaFoldDB" id="A0A4Y8DHB6"/>
<accession>A0A4Y8DHB6</accession>
<proteinExistence type="predicted"/>
<reference evidence="1 2" key="1">
    <citation type="submission" date="2017-11" db="EMBL/GenBank/DDBJ databases">
        <title>Comparative genomics of Botrytis spp.</title>
        <authorList>
            <person name="Valero-Jimenez C.A."/>
            <person name="Tapia P."/>
            <person name="Veloso J."/>
            <person name="Silva-Moreno E."/>
            <person name="Staats M."/>
            <person name="Valdes J.H."/>
            <person name="Van Kan J.A.L."/>
        </authorList>
    </citation>
    <scope>NUCLEOTIDE SEQUENCE [LARGE SCALE GENOMIC DNA]</scope>
    <source>
        <strain evidence="1 2">MUCL2830</strain>
    </source>
</reference>